<evidence type="ECO:0000313" key="3">
    <source>
        <dbReference type="Proteomes" id="UP000253606"/>
    </source>
</evidence>
<sequence>MARFNFPGGTTTALSSNANPQEAGGHVTFTAAVQQVAGGAAPKGSVDFAVDGHFVENVQLDGTALASYTASTLSVVPHMIAVTYLGEPDTYSASGGSLTLWITGQVAAPTFPRLGGTYRSQILAKCYCA</sequence>
<reference evidence="2 3" key="1">
    <citation type="journal article" date="2018" name="Front. Microbiol.">
        <title>Hydrolytic Capabilities as a Key to Environmental Success: Chitinolytic and Cellulolytic Acidobacteria From Acidic Sub-arctic Soils and Boreal Peatlands.</title>
        <authorList>
            <person name="Belova S.E."/>
            <person name="Ravin N.V."/>
            <person name="Pankratov T.A."/>
            <person name="Rakitin A.L."/>
            <person name="Ivanova A.A."/>
            <person name="Beletsky A.V."/>
            <person name="Mardanov A.V."/>
            <person name="Sinninghe Damste J.S."/>
            <person name="Dedysh S.N."/>
        </authorList>
    </citation>
    <scope>NUCLEOTIDE SEQUENCE [LARGE SCALE GENOMIC DNA]</scope>
    <source>
        <strain evidence="2 3">SBC82</strain>
    </source>
</reference>
<evidence type="ECO:0000256" key="1">
    <source>
        <dbReference type="SAM" id="MobiDB-lite"/>
    </source>
</evidence>
<dbReference type="Gene3D" id="2.60.40.10">
    <property type="entry name" value="Immunoglobulins"/>
    <property type="match status" value="1"/>
</dbReference>
<gene>
    <name evidence="2" type="ORF">ACPOL_0335</name>
</gene>
<dbReference type="OrthoDB" id="101485at2"/>
<dbReference type="InterPro" id="IPR013783">
    <property type="entry name" value="Ig-like_fold"/>
</dbReference>
<proteinExistence type="predicted"/>
<dbReference type="AlphaFoldDB" id="A0A2Z5FT97"/>
<protein>
    <submittedName>
        <fullName evidence="2">Cell surface protein</fullName>
    </submittedName>
</protein>
<name>A0A2Z5FT97_9BACT</name>
<dbReference type="RefSeq" id="WP_114205495.1">
    <property type="nucleotide sequence ID" value="NZ_CP030840.1"/>
</dbReference>
<feature type="region of interest" description="Disordered" evidence="1">
    <location>
        <begin position="1"/>
        <end position="20"/>
    </location>
</feature>
<keyword evidence="3" id="KW-1185">Reference proteome</keyword>
<accession>A0A2Z5FT97</accession>
<dbReference type="EMBL" id="CP030840">
    <property type="protein sequence ID" value="AXC09716.1"/>
    <property type="molecule type" value="Genomic_DNA"/>
</dbReference>
<evidence type="ECO:0000313" key="2">
    <source>
        <dbReference type="EMBL" id="AXC09716.1"/>
    </source>
</evidence>
<organism evidence="2 3">
    <name type="scientific">Acidisarcina polymorpha</name>
    <dbReference type="NCBI Taxonomy" id="2211140"/>
    <lineage>
        <taxon>Bacteria</taxon>
        <taxon>Pseudomonadati</taxon>
        <taxon>Acidobacteriota</taxon>
        <taxon>Terriglobia</taxon>
        <taxon>Terriglobales</taxon>
        <taxon>Acidobacteriaceae</taxon>
        <taxon>Acidisarcina</taxon>
    </lineage>
</organism>
<feature type="compositionally biased region" description="Polar residues" evidence="1">
    <location>
        <begin position="8"/>
        <end position="20"/>
    </location>
</feature>
<dbReference type="KEGG" id="abas:ACPOL_0335"/>
<dbReference type="Proteomes" id="UP000253606">
    <property type="component" value="Chromosome"/>
</dbReference>